<dbReference type="InterPro" id="IPR010930">
    <property type="entry name" value="Flg_bb/hook_C_dom"/>
</dbReference>
<dbReference type="Pfam" id="PF22692">
    <property type="entry name" value="LlgE_F_G_D1"/>
    <property type="match status" value="1"/>
</dbReference>
<keyword evidence="10" id="KW-0969">Cilium</keyword>
<keyword evidence="11" id="KW-1185">Reference proteome</keyword>
<dbReference type="AlphaFoldDB" id="A0A239GDK3"/>
<feature type="domain" description="Flagellar basal-body/hook protein C-terminal" evidence="7">
    <location>
        <begin position="374"/>
        <end position="417"/>
    </location>
</feature>
<evidence type="ECO:0000313" key="10">
    <source>
        <dbReference type="EMBL" id="SNS66563.1"/>
    </source>
</evidence>
<dbReference type="Proteomes" id="UP000198415">
    <property type="component" value="Unassembled WGS sequence"/>
</dbReference>
<evidence type="ECO:0000256" key="3">
    <source>
        <dbReference type="ARBA" id="ARBA00019015"/>
    </source>
</evidence>
<comment type="similarity">
    <text evidence="2 5">Belongs to the flagella basal body rod proteins family.</text>
</comment>
<keyword evidence="4 5" id="KW-0975">Bacterial flagellum</keyword>
<evidence type="ECO:0000256" key="4">
    <source>
        <dbReference type="ARBA" id="ARBA00023143"/>
    </source>
</evidence>
<keyword evidence="10" id="KW-0282">Flagellum</keyword>
<dbReference type="Pfam" id="PF06429">
    <property type="entry name" value="Flg_bbr_C"/>
    <property type="match status" value="1"/>
</dbReference>
<evidence type="ECO:0000259" key="8">
    <source>
        <dbReference type="Pfam" id="PF07559"/>
    </source>
</evidence>
<evidence type="ECO:0000259" key="6">
    <source>
        <dbReference type="Pfam" id="PF00460"/>
    </source>
</evidence>
<dbReference type="InterPro" id="IPR020013">
    <property type="entry name" value="Flagellar_FlgE/F/G"/>
</dbReference>
<dbReference type="PANTHER" id="PTHR30435:SF1">
    <property type="entry name" value="FLAGELLAR HOOK PROTEIN FLGE"/>
    <property type="match status" value="1"/>
</dbReference>
<dbReference type="GO" id="GO:0005829">
    <property type="term" value="C:cytosol"/>
    <property type="evidence" value="ECO:0007669"/>
    <property type="project" value="TreeGrafter"/>
</dbReference>
<sequence length="420" mass="43393">MLRSLYSGISGLHAHQQMMDVTGNNIANVNTVGFKSQQVQFKDTLSQMVGAAGSPQNGQAGTNPAQVGLGVRVGGISQNFTQGSAQTTGKSGDMMIQGDGFFMTRSGGEVLYTRAGSFSVDANGTLCATTGEPVQGWTGTNGVVNAAGKPGDIRIPLGATIPSQATTKATFKGNLSSDDIPDPNNPTNSGTSYTTIIPLKVFDAQGATHTVTATFLRTSNQNTATPPTSSWDVSLTDENGNAIAGNATLDFDSGKPVLAPGTTTITVGSGSNQYTIDVADVTSYSGQSDARVFQTDGQTAGALTSLAFTVSDTGQIIGVYNNGLKQVLAQVAMSTFANPEGLEKVGNSMYRSTVNSGYAQVGTPGSAGMGDIITGTLEMSNVDLAQEFTNLVVAQRGFQANSKIITTSDELLQELVSMKR</sequence>
<evidence type="ECO:0000259" key="7">
    <source>
        <dbReference type="Pfam" id="PF06429"/>
    </source>
</evidence>
<feature type="domain" description="Flagellar basal body rod protein N-terminal" evidence="6">
    <location>
        <begin position="5"/>
        <end position="35"/>
    </location>
</feature>
<dbReference type="PANTHER" id="PTHR30435">
    <property type="entry name" value="FLAGELLAR PROTEIN"/>
    <property type="match status" value="1"/>
</dbReference>
<keyword evidence="10" id="KW-0966">Cell projection</keyword>
<feature type="domain" description="Flagellar hook protein FlgE D2" evidence="8">
    <location>
        <begin position="175"/>
        <end position="297"/>
    </location>
</feature>
<dbReference type="Pfam" id="PF07559">
    <property type="entry name" value="FlgE_D2"/>
    <property type="match status" value="1"/>
</dbReference>
<dbReference type="RefSeq" id="WP_089297658.1">
    <property type="nucleotide sequence ID" value="NZ_BOMU01000091.1"/>
</dbReference>
<feature type="domain" description="Flagellar hook protein FlgE/F/G-like D1" evidence="9">
    <location>
        <begin position="95"/>
        <end position="162"/>
    </location>
</feature>
<dbReference type="InterPro" id="IPR037925">
    <property type="entry name" value="FlgE/F/G-like"/>
</dbReference>
<dbReference type="OrthoDB" id="9804559at2"/>
<dbReference type="PROSITE" id="PS00588">
    <property type="entry name" value="FLAGELLA_BB_ROD"/>
    <property type="match status" value="1"/>
</dbReference>
<comment type="function">
    <text evidence="5">A flexible structure which links the flagellar filament to the drive apparatus in the basal body.</text>
</comment>
<dbReference type="GO" id="GO:0071978">
    <property type="term" value="P:bacterial-type flagellum-dependent swarming motility"/>
    <property type="evidence" value="ECO:0007669"/>
    <property type="project" value="TreeGrafter"/>
</dbReference>
<dbReference type="Pfam" id="PF00460">
    <property type="entry name" value="Flg_bb_rod"/>
    <property type="match status" value="1"/>
</dbReference>
<dbReference type="InterPro" id="IPR019776">
    <property type="entry name" value="Flagellar_basal_body_rod_CS"/>
</dbReference>
<dbReference type="Gene3D" id="2.60.98.20">
    <property type="entry name" value="Flagellar hook protein FlgE"/>
    <property type="match status" value="1"/>
</dbReference>
<proteinExistence type="inferred from homology"/>
<dbReference type="InterPro" id="IPR001444">
    <property type="entry name" value="Flag_bb_rod_N"/>
</dbReference>
<evidence type="ECO:0000259" key="9">
    <source>
        <dbReference type="Pfam" id="PF22692"/>
    </source>
</evidence>
<reference evidence="10 11" key="1">
    <citation type="submission" date="2017-06" db="EMBL/GenBank/DDBJ databases">
        <authorList>
            <person name="Kim H.J."/>
            <person name="Triplett B.A."/>
        </authorList>
    </citation>
    <scope>NUCLEOTIDE SEQUENCE [LARGE SCALE GENOMIC DNA]</scope>
    <source>
        <strain evidence="10 11">DSM 43151</strain>
    </source>
</reference>
<accession>A0A239GDK3</accession>
<dbReference type="GO" id="GO:0009425">
    <property type="term" value="C:bacterial-type flagellum basal body"/>
    <property type="evidence" value="ECO:0007669"/>
    <property type="project" value="UniProtKB-SubCell"/>
</dbReference>
<dbReference type="InterPro" id="IPR037058">
    <property type="entry name" value="Falgellar_hook_FlgE_sf"/>
</dbReference>
<gene>
    <name evidence="10" type="ORF">SAMN06264365_120120</name>
</gene>
<protein>
    <recommendedName>
        <fullName evidence="3 5">Flagellar hook protein FlgE</fullName>
    </recommendedName>
</protein>
<evidence type="ECO:0000313" key="11">
    <source>
        <dbReference type="Proteomes" id="UP000198415"/>
    </source>
</evidence>
<comment type="subcellular location">
    <subcellularLocation>
        <location evidence="1 5">Bacterial flagellum basal body</location>
    </subcellularLocation>
</comment>
<dbReference type="EMBL" id="FZNR01000020">
    <property type="protein sequence ID" value="SNS66563.1"/>
    <property type="molecule type" value="Genomic_DNA"/>
</dbReference>
<dbReference type="InterPro" id="IPR053967">
    <property type="entry name" value="LlgE_F_G-like_D1"/>
</dbReference>
<dbReference type="NCBIfam" id="TIGR03506">
    <property type="entry name" value="FlgEFG_subfam"/>
    <property type="match status" value="1"/>
</dbReference>
<evidence type="ECO:0000256" key="5">
    <source>
        <dbReference type="RuleBase" id="RU362116"/>
    </source>
</evidence>
<evidence type="ECO:0000256" key="2">
    <source>
        <dbReference type="ARBA" id="ARBA00009677"/>
    </source>
</evidence>
<dbReference type="SUPFAM" id="SSF117143">
    <property type="entry name" value="Flagellar hook protein flgE"/>
    <property type="match status" value="1"/>
</dbReference>
<name>A0A239GDK3_9ACTN</name>
<evidence type="ECO:0000256" key="1">
    <source>
        <dbReference type="ARBA" id="ARBA00004117"/>
    </source>
</evidence>
<dbReference type="InterPro" id="IPR011491">
    <property type="entry name" value="FlgE_D2"/>
</dbReference>
<organism evidence="10 11">
    <name type="scientific">Actinoplanes regularis</name>
    <dbReference type="NCBI Taxonomy" id="52697"/>
    <lineage>
        <taxon>Bacteria</taxon>
        <taxon>Bacillati</taxon>
        <taxon>Actinomycetota</taxon>
        <taxon>Actinomycetes</taxon>
        <taxon>Micromonosporales</taxon>
        <taxon>Micromonosporaceae</taxon>
        <taxon>Actinoplanes</taxon>
    </lineage>
</organism>
<dbReference type="GO" id="GO:0009424">
    <property type="term" value="C:bacterial-type flagellum hook"/>
    <property type="evidence" value="ECO:0007669"/>
    <property type="project" value="TreeGrafter"/>
</dbReference>